<accession>K1Z438</accession>
<dbReference type="EMBL" id="AMFJ01028913">
    <property type="protein sequence ID" value="EKD44297.1"/>
    <property type="molecule type" value="Genomic_DNA"/>
</dbReference>
<reference evidence="1" key="1">
    <citation type="journal article" date="2012" name="Science">
        <title>Fermentation, hydrogen, and sulfur metabolism in multiple uncultivated bacterial phyla.</title>
        <authorList>
            <person name="Wrighton K.C."/>
            <person name="Thomas B.C."/>
            <person name="Sharon I."/>
            <person name="Miller C.S."/>
            <person name="Castelle C.J."/>
            <person name="VerBerkmoes N.C."/>
            <person name="Wilkins M.J."/>
            <person name="Hettich R.L."/>
            <person name="Lipton M.S."/>
            <person name="Williams K.H."/>
            <person name="Long P.E."/>
            <person name="Banfield J.F."/>
        </authorList>
    </citation>
    <scope>NUCLEOTIDE SEQUENCE [LARGE SCALE GENOMIC DNA]</scope>
</reference>
<sequence>MKIIPEDCPSTKNTITPELPMPQICVGDILESAEEIIDRFSLRMEKINEFLSWEPRTWCCGIYSDISKEHPERVIALLLDKEPSEKRSDFCKNPTKIFQETVREYASKNIIDLIPNIQFTLMEFLKNTYDHGSWKAFVYLCESDKEIVLIYQELWGKGIFNELRSQKICENMSDSEIWQRIFQSDFSSKMGNGINYGLGMSFIFSGMTHIGFDCSLVDSSYVVRAVFKDGIAEVWSLNVVWTWENRKWPIFIARKSLY</sequence>
<gene>
    <name evidence="1" type="ORF">ACD_71C00182G0003</name>
</gene>
<name>K1Z438_9BACT</name>
<protein>
    <submittedName>
        <fullName evidence="1">Uncharacterized protein</fullName>
    </submittedName>
</protein>
<evidence type="ECO:0000313" key="1">
    <source>
        <dbReference type="EMBL" id="EKD44297.1"/>
    </source>
</evidence>
<comment type="caution">
    <text evidence="1">The sequence shown here is derived from an EMBL/GenBank/DDBJ whole genome shotgun (WGS) entry which is preliminary data.</text>
</comment>
<organism evidence="1">
    <name type="scientific">uncultured bacterium</name>
    <name type="common">gcode 4</name>
    <dbReference type="NCBI Taxonomy" id="1234023"/>
    <lineage>
        <taxon>Bacteria</taxon>
        <taxon>environmental samples</taxon>
    </lineage>
</organism>
<dbReference type="AlphaFoldDB" id="K1Z438"/>
<proteinExistence type="predicted"/>